<dbReference type="EMBL" id="BMCP01000001">
    <property type="protein sequence ID" value="GGE34236.1"/>
    <property type="molecule type" value="Genomic_DNA"/>
</dbReference>
<evidence type="ECO:0000256" key="7">
    <source>
        <dbReference type="SAM" id="MobiDB-lite"/>
    </source>
</evidence>
<organism evidence="10 11">
    <name type="scientific">Agaricicola taiwanensis</name>
    <dbReference type="NCBI Taxonomy" id="591372"/>
    <lineage>
        <taxon>Bacteria</taxon>
        <taxon>Pseudomonadati</taxon>
        <taxon>Pseudomonadota</taxon>
        <taxon>Alphaproteobacteria</taxon>
        <taxon>Rhodobacterales</taxon>
        <taxon>Paracoccaceae</taxon>
        <taxon>Agaricicola</taxon>
    </lineage>
</organism>
<dbReference type="GO" id="GO:0003676">
    <property type="term" value="F:nucleic acid binding"/>
    <property type="evidence" value="ECO:0007669"/>
    <property type="project" value="InterPro"/>
</dbReference>
<evidence type="ECO:0000259" key="8">
    <source>
        <dbReference type="Pfam" id="PF02601"/>
    </source>
</evidence>
<dbReference type="PANTHER" id="PTHR30008:SF0">
    <property type="entry name" value="EXODEOXYRIBONUCLEASE 7 LARGE SUBUNIT"/>
    <property type="match status" value="1"/>
</dbReference>
<proteinExistence type="inferred from homology"/>
<dbReference type="InterPro" id="IPR025824">
    <property type="entry name" value="OB-fold_nuc-bd_dom"/>
</dbReference>
<dbReference type="GO" id="GO:0006308">
    <property type="term" value="P:DNA catabolic process"/>
    <property type="evidence" value="ECO:0007669"/>
    <property type="project" value="UniProtKB-UniRule"/>
</dbReference>
<feature type="compositionally biased region" description="Low complexity" evidence="7">
    <location>
        <begin position="485"/>
        <end position="494"/>
    </location>
</feature>
<dbReference type="Proteomes" id="UP000602745">
    <property type="component" value="Unassembled WGS sequence"/>
</dbReference>
<feature type="region of interest" description="Disordered" evidence="7">
    <location>
        <begin position="471"/>
        <end position="511"/>
    </location>
</feature>
<comment type="subcellular location">
    <subcellularLocation>
        <location evidence="5 6">Cytoplasm</location>
    </subcellularLocation>
</comment>
<protein>
    <recommendedName>
        <fullName evidence="5">Exodeoxyribonuclease 7 large subunit</fullName>
        <ecNumber evidence="5">3.1.11.6</ecNumber>
    </recommendedName>
    <alternativeName>
        <fullName evidence="5">Exodeoxyribonuclease VII large subunit</fullName>
        <shortName evidence="5">Exonuclease VII large subunit</shortName>
    </alternativeName>
</protein>
<gene>
    <name evidence="5 10" type="primary">xseA</name>
    <name evidence="10" type="ORF">GCM10007276_09480</name>
</gene>
<accession>A0A8J2VKC6</accession>
<reference evidence="10" key="2">
    <citation type="submission" date="2020-09" db="EMBL/GenBank/DDBJ databases">
        <authorList>
            <person name="Sun Q."/>
            <person name="Sedlacek I."/>
        </authorList>
    </citation>
    <scope>NUCLEOTIDE SEQUENCE</scope>
    <source>
        <strain evidence="10">CCM 7684</strain>
    </source>
</reference>
<evidence type="ECO:0000256" key="3">
    <source>
        <dbReference type="ARBA" id="ARBA00022801"/>
    </source>
</evidence>
<dbReference type="AlphaFoldDB" id="A0A8J2VKC6"/>
<evidence type="ECO:0000256" key="2">
    <source>
        <dbReference type="ARBA" id="ARBA00022722"/>
    </source>
</evidence>
<evidence type="ECO:0000256" key="5">
    <source>
        <dbReference type="HAMAP-Rule" id="MF_00378"/>
    </source>
</evidence>
<dbReference type="GO" id="GO:0005737">
    <property type="term" value="C:cytoplasm"/>
    <property type="evidence" value="ECO:0007669"/>
    <property type="project" value="UniProtKB-SubCell"/>
</dbReference>
<evidence type="ECO:0000256" key="1">
    <source>
        <dbReference type="ARBA" id="ARBA00022490"/>
    </source>
</evidence>
<evidence type="ECO:0000313" key="10">
    <source>
        <dbReference type="EMBL" id="GGE34236.1"/>
    </source>
</evidence>
<comment type="catalytic activity">
    <reaction evidence="5 6">
        <text>Exonucleolytic cleavage in either 5'- to 3'- or 3'- to 5'-direction to yield nucleoside 5'-phosphates.</text>
        <dbReference type="EC" id="3.1.11.6"/>
    </reaction>
</comment>
<dbReference type="Pfam" id="PF13742">
    <property type="entry name" value="tRNA_anti_2"/>
    <property type="match status" value="1"/>
</dbReference>
<comment type="function">
    <text evidence="5">Bidirectionally degrades single-stranded DNA into large acid-insoluble oligonucleotides, which are then degraded further into small acid-soluble oligonucleotides.</text>
</comment>
<dbReference type="InterPro" id="IPR003753">
    <property type="entry name" value="Exonuc_VII_L"/>
</dbReference>
<dbReference type="CDD" id="cd04489">
    <property type="entry name" value="ExoVII_LU_OBF"/>
    <property type="match status" value="1"/>
</dbReference>
<keyword evidence="3 5" id="KW-0378">Hydrolase</keyword>
<name>A0A8J2VKC6_9RHOB</name>
<evidence type="ECO:0000256" key="4">
    <source>
        <dbReference type="ARBA" id="ARBA00022839"/>
    </source>
</evidence>
<feature type="domain" description="Exonuclease VII large subunit C-terminal" evidence="8">
    <location>
        <begin position="131"/>
        <end position="471"/>
    </location>
</feature>
<reference evidence="10" key="1">
    <citation type="journal article" date="2014" name="Int. J. Syst. Evol. Microbiol.">
        <title>Complete genome sequence of Corynebacterium casei LMG S-19264T (=DSM 44701T), isolated from a smear-ripened cheese.</title>
        <authorList>
            <consortium name="US DOE Joint Genome Institute (JGI-PGF)"/>
            <person name="Walter F."/>
            <person name="Albersmeier A."/>
            <person name="Kalinowski J."/>
            <person name="Ruckert C."/>
        </authorList>
    </citation>
    <scope>NUCLEOTIDE SEQUENCE</scope>
    <source>
        <strain evidence="10">CCM 7684</strain>
    </source>
</reference>
<comment type="subunit">
    <text evidence="5">Heterooligomer composed of large and small subunits.</text>
</comment>
<dbReference type="RefSeq" id="WP_188408521.1">
    <property type="nucleotide sequence ID" value="NZ_BMCP01000001.1"/>
</dbReference>
<dbReference type="GO" id="GO:0008855">
    <property type="term" value="F:exodeoxyribonuclease VII activity"/>
    <property type="evidence" value="ECO:0007669"/>
    <property type="project" value="UniProtKB-UniRule"/>
</dbReference>
<feature type="domain" description="OB-fold nucleic acid binding" evidence="9">
    <location>
        <begin position="14"/>
        <end position="107"/>
    </location>
</feature>
<dbReference type="NCBIfam" id="TIGR00237">
    <property type="entry name" value="xseA"/>
    <property type="match status" value="1"/>
</dbReference>
<keyword evidence="11" id="KW-1185">Reference proteome</keyword>
<sequence>MTDLAQPATNAPEISVSDLSAALKRTLEDAFGYVRVRGEISGFRGQHSSGHCYFSLKDQNAKIDAVCWKGTYSRLRHKPEEGLEVIATGRITTFPGKSAYQIVVDTLEPAGAGALMALLEERKRKLQAEGLFETARKRPLPYLPRVIGVVTSPTGAVIRDILHRLDDRFPRRVLVWPVRVQGETSAAEVAAAIRGFNALKPGGSIPRPDVLIVARGGGSLEDLWSFNEEVVVRAASESTIPLVSAVGHETDTTLIDFVSDRRAPTPTGAAEMVVPVRSELVATTADLGGRLIGGLTRLVERRRSELRAATRALPTPERLIGQPRQRLDLATARLKPALNAAVHQRRIRLATVGGRLNQDALRGQMGRSRDRLGNAAQRLRQALTARTHRAADRLAPLALRLNADLIRRGVEQRRQKLEQVWKLVGAYSHESILERGFALVLDTDGHVVRRSDAVSPGSALTLKFHDGEVGATADGAEEPVPGQQPSASPAASSARTAIRPKPKAGQGDLFG</sequence>
<evidence type="ECO:0000313" key="11">
    <source>
        <dbReference type="Proteomes" id="UP000602745"/>
    </source>
</evidence>
<dbReference type="PANTHER" id="PTHR30008">
    <property type="entry name" value="EXODEOXYRIBONUCLEASE 7 LARGE SUBUNIT"/>
    <property type="match status" value="1"/>
</dbReference>
<comment type="caution">
    <text evidence="10">The sequence shown here is derived from an EMBL/GenBank/DDBJ whole genome shotgun (WGS) entry which is preliminary data.</text>
</comment>
<evidence type="ECO:0000259" key="9">
    <source>
        <dbReference type="Pfam" id="PF13742"/>
    </source>
</evidence>
<dbReference type="GO" id="GO:0009318">
    <property type="term" value="C:exodeoxyribonuclease VII complex"/>
    <property type="evidence" value="ECO:0007669"/>
    <property type="project" value="UniProtKB-UniRule"/>
</dbReference>
<comment type="similarity">
    <text evidence="5 6">Belongs to the XseA family.</text>
</comment>
<keyword evidence="1 5" id="KW-0963">Cytoplasm</keyword>
<dbReference type="EC" id="3.1.11.6" evidence="5"/>
<dbReference type="HAMAP" id="MF_00378">
    <property type="entry name" value="Exonuc_7_L"/>
    <property type="match status" value="1"/>
</dbReference>
<keyword evidence="4 5" id="KW-0269">Exonuclease</keyword>
<dbReference type="Pfam" id="PF02601">
    <property type="entry name" value="Exonuc_VII_L"/>
    <property type="match status" value="1"/>
</dbReference>
<keyword evidence="2 5" id="KW-0540">Nuclease</keyword>
<dbReference type="InterPro" id="IPR020579">
    <property type="entry name" value="Exonuc_VII_lsu_C"/>
</dbReference>
<evidence type="ECO:0000256" key="6">
    <source>
        <dbReference type="RuleBase" id="RU004355"/>
    </source>
</evidence>